<evidence type="ECO:0000256" key="1">
    <source>
        <dbReference type="ARBA" id="ARBA00007689"/>
    </source>
</evidence>
<keyword evidence="4" id="KW-1185">Reference proteome</keyword>
<dbReference type="InterPro" id="IPR005545">
    <property type="entry name" value="YCII"/>
</dbReference>
<name>A0A3E0A2Q1_9ACTN</name>
<dbReference type="RefSeq" id="WP_116072228.1">
    <property type="nucleotide sequence ID" value="NZ_BONB01000011.1"/>
</dbReference>
<evidence type="ECO:0000313" key="4">
    <source>
        <dbReference type="Proteomes" id="UP000256913"/>
    </source>
</evidence>
<evidence type="ECO:0000259" key="2">
    <source>
        <dbReference type="Pfam" id="PF03795"/>
    </source>
</evidence>
<feature type="domain" description="YCII-related" evidence="2">
    <location>
        <begin position="1"/>
        <end position="115"/>
    </location>
</feature>
<comment type="caution">
    <text evidence="3">The sequence shown here is derived from an EMBL/GenBank/DDBJ whole genome shotgun (WGS) entry which is preliminary data.</text>
</comment>
<comment type="similarity">
    <text evidence="1">Belongs to the YciI family.</text>
</comment>
<dbReference type="Pfam" id="PF03795">
    <property type="entry name" value="YCII"/>
    <property type="match status" value="1"/>
</dbReference>
<sequence>MRFLMLISGEEAAWSGDDEATREVMGQIRDWYARWLPTGKVLPGGAMLGPAAETRTISAGDAGRTTVTDGPYVELKEVIGGIVPLEVADADEAVAIAATWPGIVPFRETVEVRPILN</sequence>
<dbReference type="InterPro" id="IPR011008">
    <property type="entry name" value="Dimeric_a/b-barrel"/>
</dbReference>
<accession>A0A3E0A2Q1</accession>
<organism evidence="3 4">
    <name type="scientific">Asanoa ferruginea</name>
    <dbReference type="NCBI Taxonomy" id="53367"/>
    <lineage>
        <taxon>Bacteria</taxon>
        <taxon>Bacillati</taxon>
        <taxon>Actinomycetota</taxon>
        <taxon>Actinomycetes</taxon>
        <taxon>Micromonosporales</taxon>
        <taxon>Micromonosporaceae</taxon>
        <taxon>Asanoa</taxon>
    </lineage>
</organism>
<protein>
    <recommendedName>
        <fullName evidence="2">YCII-related domain-containing protein</fullName>
    </recommendedName>
</protein>
<dbReference type="EMBL" id="QUMQ01000001">
    <property type="protein sequence ID" value="REG00591.1"/>
    <property type="molecule type" value="Genomic_DNA"/>
</dbReference>
<dbReference type="Proteomes" id="UP000256913">
    <property type="component" value="Unassembled WGS sequence"/>
</dbReference>
<dbReference type="PANTHER" id="PTHR35174">
    <property type="entry name" value="BLL7171 PROTEIN-RELATED"/>
    <property type="match status" value="1"/>
</dbReference>
<reference evidence="3 4" key="1">
    <citation type="submission" date="2018-08" db="EMBL/GenBank/DDBJ databases">
        <title>Sequencing the genomes of 1000 actinobacteria strains.</title>
        <authorList>
            <person name="Klenk H.-P."/>
        </authorList>
    </citation>
    <scope>NUCLEOTIDE SEQUENCE [LARGE SCALE GENOMIC DNA]</scope>
    <source>
        <strain evidence="3 4">DSM 44099</strain>
    </source>
</reference>
<dbReference type="SUPFAM" id="SSF54909">
    <property type="entry name" value="Dimeric alpha+beta barrel"/>
    <property type="match status" value="1"/>
</dbReference>
<dbReference type="Gene3D" id="3.30.70.1060">
    <property type="entry name" value="Dimeric alpha+beta barrel"/>
    <property type="match status" value="1"/>
</dbReference>
<dbReference type="PANTHER" id="PTHR35174:SF3">
    <property type="entry name" value="BLL7171 PROTEIN"/>
    <property type="match status" value="1"/>
</dbReference>
<proteinExistence type="inferred from homology"/>
<evidence type="ECO:0000313" key="3">
    <source>
        <dbReference type="EMBL" id="REG00591.1"/>
    </source>
</evidence>
<dbReference type="AlphaFoldDB" id="A0A3E0A2Q1"/>
<gene>
    <name evidence="3" type="ORF">DFJ67_6645</name>
</gene>
<dbReference type="OrthoDB" id="668782at2"/>